<organism evidence="1 2">
    <name type="scientific">Ignatzschineria indica</name>
    <dbReference type="NCBI Taxonomy" id="472583"/>
    <lineage>
        <taxon>Bacteria</taxon>
        <taxon>Pseudomonadati</taxon>
        <taxon>Pseudomonadota</taxon>
        <taxon>Gammaproteobacteria</taxon>
        <taxon>Cardiobacteriales</taxon>
        <taxon>Ignatzschineriaceae</taxon>
        <taxon>Ignatzschineria</taxon>
    </lineage>
</organism>
<gene>
    <name evidence="1" type="ORF">DC082_09585</name>
</gene>
<reference evidence="1 2" key="1">
    <citation type="journal article" date="2018" name="Genome Announc.">
        <title>Ignatzschineria cameli sp. nov., isolated from necrotic foot tissue of dromedaries (Camelus dromedarius) and associated maggots (Wohlfahrtia species) in Dubai.</title>
        <authorList>
            <person name="Tsang C.C."/>
            <person name="Tang J.Y."/>
            <person name="Fong J.Y."/>
            <person name="Kinne J."/>
            <person name="Lee H.H."/>
            <person name="Joseph M."/>
            <person name="Jose S."/>
            <person name="Schuster R.K."/>
            <person name="Tang Y."/>
            <person name="Sivakumar S."/>
            <person name="Chen J.H."/>
            <person name="Teng J.L."/>
            <person name="Lau S.K."/>
            <person name="Wernery U."/>
            <person name="Woo P.C."/>
        </authorList>
    </citation>
    <scope>NUCLEOTIDE SEQUENCE [LARGE SCALE GENOMIC DNA]</scope>
    <source>
        <strain evidence="1 2">KCTC 22643</strain>
    </source>
</reference>
<evidence type="ECO:0000313" key="2">
    <source>
        <dbReference type="Proteomes" id="UP000244948"/>
    </source>
</evidence>
<dbReference type="Proteomes" id="UP000244948">
    <property type="component" value="Unassembled WGS sequence"/>
</dbReference>
<sequence>MDIYKISASHLEAIKEQPFQLEKEMQQLFETHLSLLTGLTLVKSEFLLKQFRFDTLAFDHEKQAFVVIEYKRDKNQSVVDQGVSYLNALLEYRDSLIVEYNEQNLGQTLKRSDVDWSQSRILFVANAFTDYQKNATNFKNLGIELIEFKRYKNDLLTVNFVERSKSAPALPQSMASEKGENASLANITKEIVVYDEDTFYQRGSEKTIELYERFKQAILNLDNELQLVYTKFYAAFKKDKTNIVDIEIQKRALKLYINAVWGSLDEPKHIFRDVSHVGHYGNGDYEMIISNSDQLEYILSVIKQKL</sequence>
<dbReference type="RefSeq" id="WP_109236787.1">
    <property type="nucleotide sequence ID" value="NZ_BMXZ01000005.1"/>
</dbReference>
<accession>A0A2U2AIB5</accession>
<name>A0A2U2AIB5_9GAMM</name>
<protein>
    <recommendedName>
        <fullName evidence="3">DUF5655 domain-containing protein</fullName>
    </recommendedName>
</protein>
<dbReference type="EMBL" id="QEWR01000006">
    <property type="protein sequence ID" value="PWD82398.1"/>
    <property type="molecule type" value="Genomic_DNA"/>
</dbReference>
<dbReference type="AlphaFoldDB" id="A0A2U2AIB5"/>
<evidence type="ECO:0008006" key="3">
    <source>
        <dbReference type="Google" id="ProtNLM"/>
    </source>
</evidence>
<keyword evidence="2" id="KW-1185">Reference proteome</keyword>
<dbReference type="Gene3D" id="3.40.1350.10">
    <property type="match status" value="1"/>
</dbReference>
<comment type="caution">
    <text evidence="1">The sequence shown here is derived from an EMBL/GenBank/DDBJ whole genome shotgun (WGS) entry which is preliminary data.</text>
</comment>
<dbReference type="InterPro" id="IPR011856">
    <property type="entry name" value="tRNA_endonuc-like_dom_sf"/>
</dbReference>
<proteinExistence type="predicted"/>
<dbReference type="GO" id="GO:0003676">
    <property type="term" value="F:nucleic acid binding"/>
    <property type="evidence" value="ECO:0007669"/>
    <property type="project" value="InterPro"/>
</dbReference>
<evidence type="ECO:0000313" key="1">
    <source>
        <dbReference type="EMBL" id="PWD82398.1"/>
    </source>
</evidence>